<dbReference type="SUPFAM" id="SSF54534">
    <property type="entry name" value="FKBP-like"/>
    <property type="match status" value="1"/>
</dbReference>
<keyword evidence="6" id="KW-0732">Signal</keyword>
<dbReference type="PANTHER" id="PTHR10516">
    <property type="entry name" value="PEPTIDYL-PROLYL CIS-TRANS ISOMERASE"/>
    <property type="match status" value="1"/>
</dbReference>
<dbReference type="PANTHER" id="PTHR10516:SF443">
    <property type="entry name" value="FK506-BINDING PROTEIN 59-RELATED"/>
    <property type="match status" value="1"/>
</dbReference>
<proteinExistence type="predicted"/>
<protein>
    <recommendedName>
        <fullName evidence="2 5">peptidylprolyl isomerase</fullName>
        <ecNumber evidence="2 5">5.2.1.8</ecNumber>
    </recommendedName>
</protein>
<evidence type="ECO:0000313" key="8">
    <source>
        <dbReference type="EMBL" id="CAD8741933.1"/>
    </source>
</evidence>
<keyword evidence="3 5" id="KW-0697">Rotamase</keyword>
<dbReference type="GO" id="GO:0003755">
    <property type="term" value="F:peptidyl-prolyl cis-trans isomerase activity"/>
    <property type="evidence" value="ECO:0007669"/>
    <property type="project" value="UniProtKB-KW"/>
</dbReference>
<organism evidence="9">
    <name type="scientific">Hemiselmis andersenii</name>
    <name type="common">Cryptophyte alga</name>
    <dbReference type="NCBI Taxonomy" id="464988"/>
    <lineage>
        <taxon>Eukaryota</taxon>
        <taxon>Cryptophyceae</taxon>
        <taxon>Cryptomonadales</taxon>
        <taxon>Hemiselmidaceae</taxon>
        <taxon>Hemiselmis</taxon>
    </lineage>
</organism>
<evidence type="ECO:0000256" key="2">
    <source>
        <dbReference type="ARBA" id="ARBA00013194"/>
    </source>
</evidence>
<dbReference type="EMBL" id="HBFX01020866">
    <property type="protein sequence ID" value="CAD8958144.1"/>
    <property type="molecule type" value="Transcribed_RNA"/>
</dbReference>
<accession>A0A6T8JNE2</accession>
<gene>
    <name evidence="9" type="ORF">HAND00432_LOCUS12683</name>
    <name evidence="8" type="ORF">HAND1043_LOCUS8427</name>
</gene>
<dbReference type="EC" id="5.2.1.8" evidence="2 5"/>
<dbReference type="FunFam" id="3.10.50.40:FF:000025">
    <property type="entry name" value="Peptidylprolyl isomerase"/>
    <property type="match status" value="1"/>
</dbReference>
<dbReference type="EMBL" id="HBFK01013943">
    <property type="protein sequence ID" value="CAD8741933.1"/>
    <property type="molecule type" value="Transcribed_RNA"/>
</dbReference>
<dbReference type="Pfam" id="PF00254">
    <property type="entry name" value="FKBP_C"/>
    <property type="match status" value="1"/>
</dbReference>
<evidence type="ECO:0000256" key="5">
    <source>
        <dbReference type="PROSITE-ProRule" id="PRU00277"/>
    </source>
</evidence>
<dbReference type="Gene3D" id="3.10.50.40">
    <property type="match status" value="1"/>
</dbReference>
<evidence type="ECO:0000256" key="3">
    <source>
        <dbReference type="ARBA" id="ARBA00023110"/>
    </source>
</evidence>
<reference evidence="9" key="1">
    <citation type="submission" date="2021-01" db="EMBL/GenBank/DDBJ databases">
        <authorList>
            <person name="Corre E."/>
            <person name="Pelletier E."/>
            <person name="Niang G."/>
            <person name="Scheremetjew M."/>
            <person name="Finn R."/>
            <person name="Kale V."/>
            <person name="Holt S."/>
            <person name="Cochrane G."/>
            <person name="Meng A."/>
            <person name="Brown T."/>
            <person name="Cohen L."/>
        </authorList>
    </citation>
    <scope>NUCLEOTIDE SEQUENCE</scope>
    <source>
        <strain evidence="8">CCMP441</strain>
        <strain evidence="9">CCMP644</strain>
    </source>
</reference>
<feature type="domain" description="PPIase FKBP-type" evidence="7">
    <location>
        <begin position="81"/>
        <end position="170"/>
    </location>
</feature>
<evidence type="ECO:0000259" key="7">
    <source>
        <dbReference type="PROSITE" id="PS50059"/>
    </source>
</evidence>
<feature type="signal peptide" evidence="6">
    <location>
        <begin position="1"/>
        <end position="20"/>
    </location>
</feature>
<evidence type="ECO:0000256" key="1">
    <source>
        <dbReference type="ARBA" id="ARBA00000971"/>
    </source>
</evidence>
<dbReference type="PROSITE" id="PS50059">
    <property type="entry name" value="FKBP_PPIASE"/>
    <property type="match status" value="1"/>
</dbReference>
<feature type="chain" id="PRO_5035585035" description="peptidylprolyl isomerase" evidence="6">
    <location>
        <begin position="21"/>
        <end position="174"/>
    </location>
</feature>
<evidence type="ECO:0000256" key="6">
    <source>
        <dbReference type="SAM" id="SignalP"/>
    </source>
</evidence>
<dbReference type="InterPro" id="IPR001179">
    <property type="entry name" value="PPIase_FKBP_dom"/>
</dbReference>
<comment type="catalytic activity">
    <reaction evidence="1 5">
        <text>[protein]-peptidylproline (omega=180) = [protein]-peptidylproline (omega=0)</text>
        <dbReference type="Rhea" id="RHEA:16237"/>
        <dbReference type="Rhea" id="RHEA-COMP:10747"/>
        <dbReference type="Rhea" id="RHEA-COMP:10748"/>
        <dbReference type="ChEBI" id="CHEBI:83833"/>
        <dbReference type="ChEBI" id="CHEBI:83834"/>
        <dbReference type="EC" id="5.2.1.8"/>
    </reaction>
</comment>
<evidence type="ECO:0000256" key="4">
    <source>
        <dbReference type="ARBA" id="ARBA00023235"/>
    </source>
</evidence>
<dbReference type="InterPro" id="IPR050689">
    <property type="entry name" value="FKBP-type_PPIase"/>
</dbReference>
<dbReference type="InterPro" id="IPR046357">
    <property type="entry name" value="PPIase_dom_sf"/>
</dbReference>
<keyword evidence="4 5" id="KW-0413">Isomerase</keyword>
<name>A0A6T8JNE2_HEMAN</name>
<dbReference type="AlphaFoldDB" id="A0A6T8JNE2"/>
<sequence>MSASSLSAAVLLAVATAAHAFAPLKPLSPAHLSTSSLSLRGAAAHPLAVSGRRNAISSLSMASLERTVLREGDGKTFPQKGDSVTCHYEGRLARGNTLFDSSYDYGEPISFQIGEGQVIKGWDQGILDMSLGEKCKLDVPPFYGYGPRGDPPDIPPMSPLVFEIELLQINDQKA</sequence>
<evidence type="ECO:0000313" key="9">
    <source>
        <dbReference type="EMBL" id="CAD8958144.1"/>
    </source>
</evidence>